<keyword evidence="5 10" id="KW-0808">Transferase</keyword>
<gene>
    <name evidence="10" type="ORF">DFR64_0845</name>
</gene>
<comment type="subcellular location">
    <subcellularLocation>
        <location evidence="1">Cytoplasm</location>
    </subcellularLocation>
</comment>
<dbReference type="SUPFAM" id="SSF53335">
    <property type="entry name" value="S-adenosyl-L-methionine-dependent methyltransferases"/>
    <property type="match status" value="1"/>
</dbReference>
<dbReference type="CDD" id="cd21153">
    <property type="entry name" value="PUA_RlmI"/>
    <property type="match status" value="1"/>
</dbReference>
<dbReference type="InterPro" id="IPR029063">
    <property type="entry name" value="SAM-dependent_MTases_sf"/>
</dbReference>
<evidence type="ECO:0000259" key="9">
    <source>
        <dbReference type="SMART" id="SM00359"/>
    </source>
</evidence>
<evidence type="ECO:0000256" key="4">
    <source>
        <dbReference type="ARBA" id="ARBA00022603"/>
    </source>
</evidence>
<accession>A0A347ZT19</accession>
<dbReference type="PROSITE" id="PS50890">
    <property type="entry name" value="PUA"/>
    <property type="match status" value="1"/>
</dbReference>
<protein>
    <submittedName>
        <fullName evidence="10">23S rRNA (Cytosine1962-C5)-methyltransferase</fullName>
    </submittedName>
</protein>
<dbReference type="GO" id="GO:0005737">
    <property type="term" value="C:cytoplasm"/>
    <property type="evidence" value="ECO:0007669"/>
    <property type="project" value="UniProtKB-SubCell"/>
</dbReference>
<keyword evidence="4 10" id="KW-0489">Methyltransferase</keyword>
<evidence type="ECO:0000256" key="6">
    <source>
        <dbReference type="ARBA" id="ARBA00022691"/>
    </source>
</evidence>
<sequence>MTDKLILKPGRDKSLKRRHPWVFSGAVGSVEGEPGLGDTVDVFSAQGERLGCAAYSPQSSIRARMWAFGEEDCSDMASFLTDKMRIAIYKRVHNNLFNTHNNGLRLIHAESDGLPGLVVDQYDNWLTAQFLTAGAEKWKPLIVDALAEITGLGNIYERSDADVRALEGLQEITGLLKGETPPGEVIVTENDLKYGVDIQKGHKTGFYLDQRDNRQVVAAYARDKRVLNCFSYTGGFAVSCLANGASQVVSIDSSADVLELGKRNLELNELPVDKAEWLCADVFHELRAMRDRRESFDLIILDPPKFAPTVGQVRAAARGYKDINLLAFKLLNPGGILATFSCSGGVDRALFQKIVADAALDAGVEAQIVRQLSQAPDHPIALNFPEGEYLKGLICQIN</sequence>
<dbReference type="EMBL" id="QUMS01000001">
    <property type="protein sequence ID" value="REG10974.1"/>
    <property type="molecule type" value="Genomic_DNA"/>
</dbReference>
<dbReference type="InterPro" id="IPR041532">
    <property type="entry name" value="RlmI-like_PUA"/>
</dbReference>
<reference evidence="10 11" key="1">
    <citation type="submission" date="2018-08" db="EMBL/GenBank/DDBJ databases">
        <title>Genomic Encyclopedia of Type Strains, Phase IV (KMG-IV): sequencing the most valuable type-strain genomes for metagenomic binning, comparative biology and taxonomic classification.</title>
        <authorList>
            <person name="Goeker M."/>
        </authorList>
    </citation>
    <scope>NUCLEOTIDE SEQUENCE [LARGE SCALE GENOMIC DNA]</scope>
    <source>
        <strain evidence="10 11">DSM 23923</strain>
    </source>
</reference>
<dbReference type="Pfam" id="PF10672">
    <property type="entry name" value="Methyltrans_SAM"/>
    <property type="match status" value="1"/>
</dbReference>
<dbReference type="PANTHER" id="PTHR42873:SF1">
    <property type="entry name" value="S-ADENOSYLMETHIONINE-DEPENDENT METHYLTRANSFERASE DOMAIN-CONTAINING PROTEIN"/>
    <property type="match status" value="1"/>
</dbReference>
<dbReference type="InterPro" id="IPR002478">
    <property type="entry name" value="PUA"/>
</dbReference>
<keyword evidence="6" id="KW-0949">S-adenosyl-L-methionine</keyword>
<dbReference type="AlphaFoldDB" id="A0A347ZT19"/>
<dbReference type="InterPro" id="IPR036974">
    <property type="entry name" value="PUA_sf"/>
</dbReference>
<dbReference type="OrthoDB" id="9805492at2"/>
<evidence type="ECO:0000256" key="2">
    <source>
        <dbReference type="ARBA" id="ARBA00022490"/>
    </source>
</evidence>
<feature type="domain" description="PUA" evidence="9">
    <location>
        <begin position="3"/>
        <end position="85"/>
    </location>
</feature>
<keyword evidence="11" id="KW-1185">Reference proteome</keyword>
<evidence type="ECO:0000313" key="10">
    <source>
        <dbReference type="EMBL" id="REG10974.1"/>
    </source>
</evidence>
<dbReference type="GO" id="GO:0006364">
    <property type="term" value="P:rRNA processing"/>
    <property type="evidence" value="ECO:0007669"/>
    <property type="project" value="UniProtKB-KW"/>
</dbReference>
<name>A0A347ZT19_9CHLR</name>
<evidence type="ECO:0000313" key="11">
    <source>
        <dbReference type="Proteomes" id="UP000256388"/>
    </source>
</evidence>
<dbReference type="Proteomes" id="UP000256388">
    <property type="component" value="Unassembled WGS sequence"/>
</dbReference>
<dbReference type="CDD" id="cd02440">
    <property type="entry name" value="AdoMet_MTases"/>
    <property type="match status" value="1"/>
</dbReference>
<dbReference type="GO" id="GO:0032259">
    <property type="term" value="P:methylation"/>
    <property type="evidence" value="ECO:0007669"/>
    <property type="project" value="UniProtKB-KW"/>
</dbReference>
<evidence type="ECO:0000256" key="7">
    <source>
        <dbReference type="ARBA" id="ARBA00022884"/>
    </source>
</evidence>
<dbReference type="InterPro" id="IPR015947">
    <property type="entry name" value="PUA-like_sf"/>
</dbReference>
<dbReference type="InterPro" id="IPR019614">
    <property type="entry name" value="SAM-dep_methyl-trfase"/>
</dbReference>
<keyword evidence="3" id="KW-0698">rRNA processing</keyword>
<evidence type="ECO:0000256" key="1">
    <source>
        <dbReference type="ARBA" id="ARBA00004496"/>
    </source>
</evidence>
<dbReference type="Gene3D" id="3.40.50.150">
    <property type="entry name" value="Vaccinia Virus protein VP39"/>
    <property type="match status" value="1"/>
</dbReference>
<keyword evidence="2" id="KW-0963">Cytoplasm</keyword>
<keyword evidence="7" id="KW-0694">RNA-binding</keyword>
<evidence type="ECO:0000256" key="3">
    <source>
        <dbReference type="ARBA" id="ARBA00022552"/>
    </source>
</evidence>
<evidence type="ECO:0000256" key="8">
    <source>
        <dbReference type="ARBA" id="ARBA00038091"/>
    </source>
</evidence>
<dbReference type="CDD" id="cd11572">
    <property type="entry name" value="RlmI_M_like"/>
    <property type="match status" value="1"/>
</dbReference>
<dbReference type="Pfam" id="PF17785">
    <property type="entry name" value="PUA_3"/>
    <property type="match status" value="1"/>
</dbReference>
<dbReference type="Gene3D" id="2.30.130.10">
    <property type="entry name" value="PUA domain"/>
    <property type="match status" value="1"/>
</dbReference>
<dbReference type="SUPFAM" id="SSF88697">
    <property type="entry name" value="PUA domain-like"/>
    <property type="match status" value="1"/>
</dbReference>
<dbReference type="GO" id="GO:0003723">
    <property type="term" value="F:RNA binding"/>
    <property type="evidence" value="ECO:0007669"/>
    <property type="project" value="UniProtKB-KW"/>
</dbReference>
<proteinExistence type="inferred from homology"/>
<dbReference type="GO" id="GO:0008168">
    <property type="term" value="F:methyltransferase activity"/>
    <property type="evidence" value="ECO:0007669"/>
    <property type="project" value="UniProtKB-KW"/>
</dbReference>
<evidence type="ECO:0000256" key="5">
    <source>
        <dbReference type="ARBA" id="ARBA00022679"/>
    </source>
</evidence>
<comment type="caution">
    <text evidence="10">The sequence shown here is derived from an EMBL/GenBank/DDBJ whole genome shotgun (WGS) entry which is preliminary data.</text>
</comment>
<dbReference type="PANTHER" id="PTHR42873">
    <property type="entry name" value="RIBOSOMAL RNA LARGE SUBUNIT METHYLTRANSFERASE"/>
    <property type="match status" value="1"/>
</dbReference>
<dbReference type="SMART" id="SM00359">
    <property type="entry name" value="PUA"/>
    <property type="match status" value="1"/>
</dbReference>
<dbReference type="Gene3D" id="3.30.750.80">
    <property type="entry name" value="RNA methyltransferase domain (HRMD) like"/>
    <property type="match status" value="1"/>
</dbReference>
<dbReference type="RefSeq" id="WP_116224123.1">
    <property type="nucleotide sequence ID" value="NZ_AP018437.1"/>
</dbReference>
<comment type="similarity">
    <text evidence="8">Belongs to the methyltransferase superfamily. RlmI family.</text>
</comment>
<organism evidence="10 11">
    <name type="scientific">Pelolinea submarina</name>
    <dbReference type="NCBI Taxonomy" id="913107"/>
    <lineage>
        <taxon>Bacteria</taxon>
        <taxon>Bacillati</taxon>
        <taxon>Chloroflexota</taxon>
        <taxon>Anaerolineae</taxon>
        <taxon>Anaerolineales</taxon>
        <taxon>Anaerolineaceae</taxon>
        <taxon>Pelolinea</taxon>
    </lineage>
</organism>